<proteinExistence type="predicted"/>
<name>A0A9P9EWA0_9HYPO</name>
<evidence type="ECO:0000313" key="2">
    <source>
        <dbReference type="EMBL" id="KAH7146469.1"/>
    </source>
</evidence>
<organism evidence="2 3">
    <name type="scientific">Dactylonectria macrodidyma</name>
    <dbReference type="NCBI Taxonomy" id="307937"/>
    <lineage>
        <taxon>Eukaryota</taxon>
        <taxon>Fungi</taxon>
        <taxon>Dikarya</taxon>
        <taxon>Ascomycota</taxon>
        <taxon>Pezizomycotina</taxon>
        <taxon>Sordariomycetes</taxon>
        <taxon>Hypocreomycetidae</taxon>
        <taxon>Hypocreales</taxon>
        <taxon>Nectriaceae</taxon>
        <taxon>Dactylonectria</taxon>
    </lineage>
</organism>
<feature type="compositionally biased region" description="Polar residues" evidence="1">
    <location>
        <begin position="36"/>
        <end position="48"/>
    </location>
</feature>
<gene>
    <name evidence="2" type="ORF">EDB81DRAFT_795293</name>
</gene>
<keyword evidence="3" id="KW-1185">Reference proteome</keyword>
<feature type="compositionally biased region" description="Low complexity" evidence="1">
    <location>
        <begin position="92"/>
        <end position="101"/>
    </location>
</feature>
<feature type="compositionally biased region" description="Basic and acidic residues" evidence="1">
    <location>
        <begin position="105"/>
        <end position="116"/>
    </location>
</feature>
<evidence type="ECO:0000313" key="3">
    <source>
        <dbReference type="Proteomes" id="UP000738349"/>
    </source>
</evidence>
<dbReference type="OrthoDB" id="4961474at2759"/>
<feature type="region of interest" description="Disordered" evidence="1">
    <location>
        <begin position="177"/>
        <end position="212"/>
    </location>
</feature>
<feature type="compositionally biased region" description="Basic residues" evidence="1">
    <location>
        <begin position="193"/>
        <end position="206"/>
    </location>
</feature>
<sequence length="212" mass="22432">MPPDPTPPLPLAANRAALSNRISMLLASQSSVLKTMNLTRAPPSTSARLLTRPPDDDDADLMRGSRANEGVGYVPEAKDAPAIGTTREMRLLRGGKAAKAAKAARKGDGRSLRRDDSESEDEVGRSALGKRKRPPRAAESVVAAETVLLAEAGVEATKGDENGPVVLPVRGIAADEAVEDAVQDVKDGDEGAKKKRKKKNKKKKPKIATAQE</sequence>
<feature type="compositionally biased region" description="Basic and acidic residues" evidence="1">
    <location>
        <begin position="183"/>
        <end position="192"/>
    </location>
</feature>
<dbReference type="AlphaFoldDB" id="A0A9P9EWA0"/>
<reference evidence="2" key="1">
    <citation type="journal article" date="2021" name="Nat. Commun.">
        <title>Genetic determinants of endophytism in the Arabidopsis root mycobiome.</title>
        <authorList>
            <person name="Mesny F."/>
            <person name="Miyauchi S."/>
            <person name="Thiergart T."/>
            <person name="Pickel B."/>
            <person name="Atanasova L."/>
            <person name="Karlsson M."/>
            <person name="Huettel B."/>
            <person name="Barry K.W."/>
            <person name="Haridas S."/>
            <person name="Chen C."/>
            <person name="Bauer D."/>
            <person name="Andreopoulos W."/>
            <person name="Pangilinan J."/>
            <person name="LaButti K."/>
            <person name="Riley R."/>
            <person name="Lipzen A."/>
            <person name="Clum A."/>
            <person name="Drula E."/>
            <person name="Henrissat B."/>
            <person name="Kohler A."/>
            <person name="Grigoriev I.V."/>
            <person name="Martin F.M."/>
            <person name="Hacquard S."/>
        </authorList>
    </citation>
    <scope>NUCLEOTIDE SEQUENCE</scope>
    <source>
        <strain evidence="2">MPI-CAGE-AT-0147</strain>
    </source>
</reference>
<feature type="region of interest" description="Disordered" evidence="1">
    <location>
        <begin position="36"/>
        <end position="141"/>
    </location>
</feature>
<evidence type="ECO:0000256" key="1">
    <source>
        <dbReference type="SAM" id="MobiDB-lite"/>
    </source>
</evidence>
<comment type="caution">
    <text evidence="2">The sequence shown here is derived from an EMBL/GenBank/DDBJ whole genome shotgun (WGS) entry which is preliminary data.</text>
</comment>
<dbReference type="EMBL" id="JAGMUV010000008">
    <property type="protein sequence ID" value="KAH7146469.1"/>
    <property type="molecule type" value="Genomic_DNA"/>
</dbReference>
<accession>A0A9P9EWA0</accession>
<protein>
    <submittedName>
        <fullName evidence="2">Uncharacterized protein</fullName>
    </submittedName>
</protein>
<dbReference type="Proteomes" id="UP000738349">
    <property type="component" value="Unassembled WGS sequence"/>
</dbReference>